<dbReference type="CDD" id="cd01275">
    <property type="entry name" value="FHIT"/>
    <property type="match status" value="1"/>
</dbReference>
<organism evidence="6 7">
    <name type="scientific">Persephonella hydrogeniphila</name>
    <dbReference type="NCBI Taxonomy" id="198703"/>
    <lineage>
        <taxon>Bacteria</taxon>
        <taxon>Pseudomonadati</taxon>
        <taxon>Aquificota</taxon>
        <taxon>Aquificia</taxon>
        <taxon>Aquificales</taxon>
        <taxon>Hydrogenothermaceae</taxon>
        <taxon>Persephonella</taxon>
    </lineage>
</organism>
<evidence type="ECO:0000313" key="6">
    <source>
        <dbReference type="EMBL" id="SNZ10087.1"/>
    </source>
</evidence>
<feature type="active site" description="Tele-AMP-histidine intermediate" evidence="2">
    <location>
        <position position="121"/>
    </location>
</feature>
<keyword evidence="6" id="KW-0808">Transferase</keyword>
<dbReference type="OrthoDB" id="9784774at2"/>
<dbReference type="PANTHER" id="PTHR42997">
    <property type="entry name" value="HIT FAMILY HYDROLASE"/>
    <property type="match status" value="1"/>
</dbReference>
<feature type="binding site" evidence="3">
    <location>
        <position position="51"/>
    </location>
    <ligand>
        <name>substrate</name>
    </ligand>
</feature>
<feature type="domain" description="HIT" evidence="5">
    <location>
        <begin position="23"/>
        <end position="134"/>
    </location>
</feature>
<dbReference type="InterPro" id="IPR011146">
    <property type="entry name" value="HIT-like"/>
</dbReference>
<proteinExistence type="predicted"/>
<evidence type="ECO:0000256" key="2">
    <source>
        <dbReference type="PIRSR" id="PIRSR639383-1"/>
    </source>
</evidence>
<dbReference type="Gene3D" id="3.30.428.10">
    <property type="entry name" value="HIT-like"/>
    <property type="match status" value="1"/>
</dbReference>
<protein>
    <submittedName>
        <fullName evidence="6">ATP adenylyltransferase</fullName>
    </submittedName>
</protein>
<evidence type="ECO:0000313" key="7">
    <source>
        <dbReference type="Proteomes" id="UP000219036"/>
    </source>
</evidence>
<evidence type="ECO:0000256" key="3">
    <source>
        <dbReference type="PIRSR" id="PIRSR639383-2"/>
    </source>
</evidence>
<dbReference type="GO" id="GO:0000166">
    <property type="term" value="F:nucleotide binding"/>
    <property type="evidence" value="ECO:0007669"/>
    <property type="project" value="UniProtKB-KW"/>
</dbReference>
<dbReference type="InterPro" id="IPR036265">
    <property type="entry name" value="HIT-like_sf"/>
</dbReference>
<dbReference type="Proteomes" id="UP000219036">
    <property type="component" value="Unassembled WGS sequence"/>
</dbReference>
<sequence length="163" mass="18813">MERLYSPWRSQYIETYDKMEDCFLCAAAKNKDEDEKRLVVYRGENAFIIMNLYPYNAGHLMVAPYQHIGDFIQVEDEVLCEISRLTKLGIKALRKALKPDGFNLGYNLGRVAGAGLESHLHNHIVPRWNGDTNFMPVIGEVKVISQDLKELYYKIKEAIENVE</sequence>
<dbReference type="EMBL" id="OBEI01000009">
    <property type="protein sequence ID" value="SNZ10087.1"/>
    <property type="molecule type" value="Genomic_DNA"/>
</dbReference>
<reference evidence="7" key="1">
    <citation type="submission" date="2017-09" db="EMBL/GenBank/DDBJ databases">
        <authorList>
            <person name="Varghese N."/>
            <person name="Submissions S."/>
        </authorList>
    </citation>
    <scope>NUCLEOTIDE SEQUENCE [LARGE SCALE GENOMIC DNA]</scope>
    <source>
        <strain evidence="7">DSM 15103</strain>
    </source>
</reference>
<keyword evidence="1" id="KW-0547">Nucleotide-binding</keyword>
<dbReference type="Pfam" id="PF01230">
    <property type="entry name" value="HIT"/>
    <property type="match status" value="1"/>
</dbReference>
<evidence type="ECO:0000259" key="5">
    <source>
        <dbReference type="PROSITE" id="PS51084"/>
    </source>
</evidence>
<keyword evidence="6" id="KW-0548">Nucleotidyltransferase</keyword>
<dbReference type="PROSITE" id="PS51084">
    <property type="entry name" value="HIT_2"/>
    <property type="match status" value="1"/>
</dbReference>
<feature type="short sequence motif" description="Histidine triad motif" evidence="4">
    <location>
        <begin position="119"/>
        <end position="123"/>
    </location>
</feature>
<evidence type="ECO:0000256" key="1">
    <source>
        <dbReference type="ARBA" id="ARBA00022741"/>
    </source>
</evidence>
<dbReference type="SUPFAM" id="SSF54197">
    <property type="entry name" value="HIT-like"/>
    <property type="match status" value="1"/>
</dbReference>
<dbReference type="GO" id="GO:0016779">
    <property type="term" value="F:nucleotidyltransferase activity"/>
    <property type="evidence" value="ECO:0007669"/>
    <property type="project" value="UniProtKB-KW"/>
</dbReference>
<dbReference type="AlphaFoldDB" id="A0A285NMA3"/>
<dbReference type="InterPro" id="IPR039383">
    <property type="entry name" value="FHIT"/>
</dbReference>
<feature type="binding site" evidence="3">
    <location>
        <position position="123"/>
    </location>
    <ligand>
        <name>substrate</name>
    </ligand>
</feature>
<keyword evidence="7" id="KW-1185">Reference proteome</keyword>
<dbReference type="RefSeq" id="WP_097000884.1">
    <property type="nucleotide sequence ID" value="NZ_OBEI01000009.1"/>
</dbReference>
<name>A0A285NMA3_9AQUI</name>
<accession>A0A285NMA3</accession>
<gene>
    <name evidence="6" type="ORF">SAMN06265182_1725</name>
</gene>
<dbReference type="PANTHER" id="PTHR42997:SF1">
    <property type="entry name" value="AP-4-A PHOSPHORYLASE"/>
    <property type="match status" value="1"/>
</dbReference>
<evidence type="ECO:0000256" key="4">
    <source>
        <dbReference type="PROSITE-ProRule" id="PRU00464"/>
    </source>
</evidence>
<dbReference type="InterPro" id="IPR052908">
    <property type="entry name" value="AP-4-A_phosphorylase"/>
</dbReference>